<keyword evidence="2" id="KW-0560">Oxidoreductase</keyword>
<proteinExistence type="predicted"/>
<evidence type="ECO:0000256" key="2">
    <source>
        <dbReference type="ARBA" id="ARBA00023002"/>
    </source>
</evidence>
<dbReference type="InterPro" id="IPR039261">
    <property type="entry name" value="FNR_nucleotide-bd"/>
</dbReference>
<organism evidence="5 6">
    <name type="scientific">Oidiodendron maius (strain Zn)</name>
    <dbReference type="NCBI Taxonomy" id="913774"/>
    <lineage>
        <taxon>Eukaryota</taxon>
        <taxon>Fungi</taxon>
        <taxon>Dikarya</taxon>
        <taxon>Ascomycota</taxon>
        <taxon>Pezizomycotina</taxon>
        <taxon>Leotiomycetes</taxon>
        <taxon>Leotiomycetes incertae sedis</taxon>
        <taxon>Myxotrichaceae</taxon>
        <taxon>Oidiodendron</taxon>
    </lineage>
</organism>
<dbReference type="HOGENOM" id="CLU_1220012_0_0_1"/>
<dbReference type="InterPro" id="IPR051410">
    <property type="entry name" value="Ferric/Cupric_Reductase"/>
</dbReference>
<evidence type="ECO:0000313" key="5">
    <source>
        <dbReference type="EMBL" id="KIN03261.1"/>
    </source>
</evidence>
<keyword evidence="1" id="KW-0813">Transport</keyword>
<dbReference type="SUPFAM" id="SSF52343">
    <property type="entry name" value="Ferredoxin reductase-like, C-terminal NADP-linked domain"/>
    <property type="match status" value="1"/>
</dbReference>
<dbReference type="PANTHER" id="PTHR32361:SF9">
    <property type="entry name" value="FERRIC REDUCTASE TRANSMEMBRANE COMPONENT 3-RELATED"/>
    <property type="match status" value="1"/>
</dbReference>
<dbReference type="CDD" id="cd06186">
    <property type="entry name" value="NOX_Duox_like_FAD_NADP"/>
    <property type="match status" value="1"/>
</dbReference>
<dbReference type="AlphaFoldDB" id="A0A0C3H515"/>
<reference evidence="5 6" key="1">
    <citation type="submission" date="2014-04" db="EMBL/GenBank/DDBJ databases">
        <authorList>
            <consortium name="DOE Joint Genome Institute"/>
            <person name="Kuo A."/>
            <person name="Martino E."/>
            <person name="Perotto S."/>
            <person name="Kohler A."/>
            <person name="Nagy L.G."/>
            <person name="Floudas D."/>
            <person name="Copeland A."/>
            <person name="Barry K.W."/>
            <person name="Cichocki N."/>
            <person name="Veneault-Fourrey C."/>
            <person name="LaButti K."/>
            <person name="Lindquist E.A."/>
            <person name="Lipzen A."/>
            <person name="Lundell T."/>
            <person name="Morin E."/>
            <person name="Murat C."/>
            <person name="Sun H."/>
            <person name="Tunlid A."/>
            <person name="Henrissat B."/>
            <person name="Grigoriev I.V."/>
            <person name="Hibbett D.S."/>
            <person name="Martin F."/>
            <person name="Nordberg H.P."/>
            <person name="Cantor M.N."/>
            <person name="Hua S.X."/>
        </authorList>
    </citation>
    <scope>NUCLEOTIDE SEQUENCE [LARGE SCALE GENOMIC DNA]</scope>
    <source>
        <strain evidence="5 6">Zn</strain>
    </source>
</reference>
<dbReference type="InterPro" id="IPR013121">
    <property type="entry name" value="Fe_red_NAD-bd_6"/>
</dbReference>
<gene>
    <name evidence="5" type="ORF">OIDMADRAFT_27700</name>
</gene>
<dbReference type="GO" id="GO:0000293">
    <property type="term" value="F:ferric-chelate reductase activity"/>
    <property type="evidence" value="ECO:0007669"/>
    <property type="project" value="TreeGrafter"/>
</dbReference>
<dbReference type="EMBL" id="KN832874">
    <property type="protein sequence ID" value="KIN03261.1"/>
    <property type="molecule type" value="Genomic_DNA"/>
</dbReference>
<dbReference type="GO" id="GO:0006826">
    <property type="term" value="P:iron ion transport"/>
    <property type="evidence" value="ECO:0007669"/>
    <property type="project" value="TreeGrafter"/>
</dbReference>
<protein>
    <recommendedName>
        <fullName evidence="4">Ferric reductase NAD binding domain-containing protein</fullName>
    </recommendedName>
</protein>
<dbReference type="GO" id="GO:0006879">
    <property type="term" value="P:intracellular iron ion homeostasis"/>
    <property type="evidence" value="ECO:0007669"/>
    <property type="project" value="TreeGrafter"/>
</dbReference>
<dbReference type="Gene3D" id="3.40.50.80">
    <property type="entry name" value="Nucleotide-binding domain of ferredoxin-NADP reductase (FNR) module"/>
    <property type="match status" value="1"/>
</dbReference>
<name>A0A0C3H515_OIDMZ</name>
<dbReference type="PANTHER" id="PTHR32361">
    <property type="entry name" value="FERRIC/CUPRIC REDUCTASE TRANSMEMBRANE COMPONENT"/>
    <property type="match status" value="1"/>
</dbReference>
<accession>A0A0C3H515</accession>
<keyword evidence="6" id="KW-1185">Reference proteome</keyword>
<dbReference type="OrthoDB" id="167398at2759"/>
<evidence type="ECO:0000259" key="4">
    <source>
        <dbReference type="Pfam" id="PF08030"/>
    </source>
</evidence>
<dbReference type="Pfam" id="PF08030">
    <property type="entry name" value="NAD_binding_6"/>
    <property type="match status" value="1"/>
</dbReference>
<reference evidence="6" key="2">
    <citation type="submission" date="2015-01" db="EMBL/GenBank/DDBJ databases">
        <title>Evolutionary Origins and Diversification of the Mycorrhizal Mutualists.</title>
        <authorList>
            <consortium name="DOE Joint Genome Institute"/>
            <consortium name="Mycorrhizal Genomics Consortium"/>
            <person name="Kohler A."/>
            <person name="Kuo A."/>
            <person name="Nagy L.G."/>
            <person name="Floudas D."/>
            <person name="Copeland A."/>
            <person name="Barry K.W."/>
            <person name="Cichocki N."/>
            <person name="Veneault-Fourrey C."/>
            <person name="LaButti K."/>
            <person name="Lindquist E.A."/>
            <person name="Lipzen A."/>
            <person name="Lundell T."/>
            <person name="Morin E."/>
            <person name="Murat C."/>
            <person name="Riley R."/>
            <person name="Ohm R."/>
            <person name="Sun H."/>
            <person name="Tunlid A."/>
            <person name="Henrissat B."/>
            <person name="Grigoriev I.V."/>
            <person name="Hibbett D.S."/>
            <person name="Martin F."/>
        </authorList>
    </citation>
    <scope>NUCLEOTIDE SEQUENCE [LARGE SCALE GENOMIC DNA]</scope>
    <source>
        <strain evidence="6">Zn</strain>
    </source>
</reference>
<feature type="domain" description="Ferric reductase NAD binding" evidence="4">
    <location>
        <begin position="60"/>
        <end position="158"/>
    </location>
</feature>
<sequence length="227" mass="25565">MDTQSHVLHPANRWYDEATSSEATSSFCATTQCGGIDQPPPAKGDSRRTDGSKAPVGKYGTVLYLAGGSGITAILPYIREFATLHPATPSPLHDPNGRQADILTVIRRHFRQKVHLIWVVREMKFAQHIWQQHLSDAQHRDQNLLVQIYITLRQNETSDNETFRFQRPQVNTLMEGEIENTSGIRGERLAGFVCGPERMADDARKTIAQAVKEGVDHVQLYEEVFGW</sequence>
<dbReference type="STRING" id="913774.A0A0C3H515"/>
<dbReference type="GO" id="GO:0015677">
    <property type="term" value="P:copper ion import"/>
    <property type="evidence" value="ECO:0007669"/>
    <property type="project" value="TreeGrafter"/>
</dbReference>
<dbReference type="Proteomes" id="UP000054321">
    <property type="component" value="Unassembled WGS sequence"/>
</dbReference>
<evidence type="ECO:0000256" key="1">
    <source>
        <dbReference type="ARBA" id="ARBA00022448"/>
    </source>
</evidence>
<evidence type="ECO:0000256" key="3">
    <source>
        <dbReference type="SAM" id="MobiDB-lite"/>
    </source>
</evidence>
<feature type="region of interest" description="Disordered" evidence="3">
    <location>
        <begin position="30"/>
        <end position="53"/>
    </location>
</feature>
<dbReference type="GO" id="GO:0005886">
    <property type="term" value="C:plasma membrane"/>
    <property type="evidence" value="ECO:0007669"/>
    <property type="project" value="TreeGrafter"/>
</dbReference>
<evidence type="ECO:0000313" key="6">
    <source>
        <dbReference type="Proteomes" id="UP000054321"/>
    </source>
</evidence>
<dbReference type="InParanoid" id="A0A0C3H515"/>